<dbReference type="Proteomes" id="UP000479710">
    <property type="component" value="Unassembled WGS sequence"/>
</dbReference>
<dbReference type="AlphaFoldDB" id="A0A6G1FEA0"/>
<protein>
    <submittedName>
        <fullName evidence="1">Uncharacterized protein</fullName>
    </submittedName>
</protein>
<proteinExistence type="predicted"/>
<sequence>MCIGGHSLGDRFRTAGGQGALAKEGVFVECHVFNQLPVLLAMSLKGFVEMAGELWAMCIPMGAPRWWRQWWT</sequence>
<evidence type="ECO:0000313" key="2">
    <source>
        <dbReference type="Proteomes" id="UP000479710"/>
    </source>
</evidence>
<organism evidence="1 2">
    <name type="scientific">Oryza meyeriana var. granulata</name>
    <dbReference type="NCBI Taxonomy" id="110450"/>
    <lineage>
        <taxon>Eukaryota</taxon>
        <taxon>Viridiplantae</taxon>
        <taxon>Streptophyta</taxon>
        <taxon>Embryophyta</taxon>
        <taxon>Tracheophyta</taxon>
        <taxon>Spermatophyta</taxon>
        <taxon>Magnoliopsida</taxon>
        <taxon>Liliopsida</taxon>
        <taxon>Poales</taxon>
        <taxon>Poaceae</taxon>
        <taxon>BOP clade</taxon>
        <taxon>Oryzoideae</taxon>
        <taxon>Oryzeae</taxon>
        <taxon>Oryzinae</taxon>
        <taxon>Oryza</taxon>
        <taxon>Oryza meyeriana</taxon>
    </lineage>
</organism>
<gene>
    <name evidence="1" type="ORF">E2562_031729</name>
</gene>
<reference evidence="1 2" key="1">
    <citation type="submission" date="2019-11" db="EMBL/GenBank/DDBJ databases">
        <title>Whole genome sequence of Oryza granulata.</title>
        <authorList>
            <person name="Li W."/>
        </authorList>
    </citation>
    <scope>NUCLEOTIDE SEQUENCE [LARGE SCALE GENOMIC DNA]</scope>
    <source>
        <strain evidence="2">cv. Menghai</strain>
        <tissue evidence="1">Leaf</tissue>
    </source>
</reference>
<dbReference type="EMBL" id="SPHZ02000001">
    <property type="protein sequence ID" value="KAF0935276.1"/>
    <property type="molecule type" value="Genomic_DNA"/>
</dbReference>
<keyword evidence="2" id="KW-1185">Reference proteome</keyword>
<comment type="caution">
    <text evidence="1">The sequence shown here is derived from an EMBL/GenBank/DDBJ whole genome shotgun (WGS) entry which is preliminary data.</text>
</comment>
<evidence type="ECO:0000313" key="1">
    <source>
        <dbReference type="EMBL" id="KAF0935276.1"/>
    </source>
</evidence>
<accession>A0A6G1FEA0</accession>
<name>A0A6G1FEA0_9ORYZ</name>